<proteinExistence type="predicted"/>
<gene>
    <name evidence="2" type="ORF">BD310DRAFT_921282</name>
</gene>
<feature type="compositionally biased region" description="Polar residues" evidence="1">
    <location>
        <begin position="24"/>
        <end position="36"/>
    </location>
</feature>
<evidence type="ECO:0000256" key="1">
    <source>
        <dbReference type="SAM" id="MobiDB-lite"/>
    </source>
</evidence>
<name>A0A4Q9Q416_9APHY</name>
<sequence length="149" mass="15912">MEAAGIQRTPIVNRTIAGGPIGMSGNSGSTWRQPQPANAHAHRGRQVAQRQPFSAMDGSYRTSVSTTRSDRSDSTAEVENLLAQTSRHTHGRNTNLDPTNMQWSTNMSRVPTAQAAPARTSTAQSTARAFGQPSKRVGPKFKPAGVPMG</sequence>
<reference evidence="2 3" key="1">
    <citation type="submission" date="2019-01" db="EMBL/GenBank/DDBJ databases">
        <title>Draft genome sequences of three monokaryotic isolates of the white-rot basidiomycete fungus Dichomitus squalens.</title>
        <authorList>
            <consortium name="DOE Joint Genome Institute"/>
            <person name="Lopez S.C."/>
            <person name="Andreopoulos B."/>
            <person name="Pangilinan J."/>
            <person name="Lipzen A."/>
            <person name="Riley R."/>
            <person name="Ahrendt S."/>
            <person name="Ng V."/>
            <person name="Barry K."/>
            <person name="Daum C."/>
            <person name="Grigoriev I.V."/>
            <person name="Hilden K.S."/>
            <person name="Makela M.R."/>
            <person name="de Vries R.P."/>
        </authorList>
    </citation>
    <scope>NUCLEOTIDE SEQUENCE [LARGE SCALE GENOMIC DNA]</scope>
    <source>
        <strain evidence="2 3">CBS 464.89</strain>
    </source>
</reference>
<dbReference type="EMBL" id="ML145099">
    <property type="protein sequence ID" value="TBU61354.1"/>
    <property type="molecule type" value="Genomic_DNA"/>
</dbReference>
<keyword evidence="3" id="KW-1185">Reference proteome</keyword>
<protein>
    <submittedName>
        <fullName evidence="2">Uncharacterized protein</fullName>
    </submittedName>
</protein>
<dbReference type="AlphaFoldDB" id="A0A4Q9Q416"/>
<feature type="region of interest" description="Disordered" evidence="1">
    <location>
        <begin position="15"/>
        <end position="149"/>
    </location>
</feature>
<evidence type="ECO:0000313" key="2">
    <source>
        <dbReference type="EMBL" id="TBU61354.1"/>
    </source>
</evidence>
<evidence type="ECO:0000313" key="3">
    <source>
        <dbReference type="Proteomes" id="UP000292082"/>
    </source>
</evidence>
<dbReference type="Proteomes" id="UP000292082">
    <property type="component" value="Unassembled WGS sequence"/>
</dbReference>
<organism evidence="2 3">
    <name type="scientific">Dichomitus squalens</name>
    <dbReference type="NCBI Taxonomy" id="114155"/>
    <lineage>
        <taxon>Eukaryota</taxon>
        <taxon>Fungi</taxon>
        <taxon>Dikarya</taxon>
        <taxon>Basidiomycota</taxon>
        <taxon>Agaricomycotina</taxon>
        <taxon>Agaricomycetes</taxon>
        <taxon>Polyporales</taxon>
        <taxon>Polyporaceae</taxon>
        <taxon>Dichomitus</taxon>
    </lineage>
</organism>
<feature type="compositionally biased region" description="Low complexity" evidence="1">
    <location>
        <begin position="111"/>
        <end position="129"/>
    </location>
</feature>
<accession>A0A4Q9Q416</accession>
<feature type="compositionally biased region" description="Polar residues" evidence="1">
    <location>
        <begin position="82"/>
        <end position="109"/>
    </location>
</feature>